<accession>A0ABN7RTH1</accession>
<reference evidence="3 4" key="1">
    <citation type="submission" date="2021-04" db="EMBL/GenBank/DDBJ databases">
        <authorList>
            <person name="Bliznina A."/>
        </authorList>
    </citation>
    <scope>NUCLEOTIDE SEQUENCE [LARGE SCALE GENOMIC DNA]</scope>
</reference>
<sequence length="460" mass="52688">MVFCLFISNLLLATASLHLTERRIQITWDRSPRISENLISIAAGPGIFFNNQGCVFENSRFIKYIAALRPGYLRFGGTRADQMTFINASNPEEICDLRSLHKIQKPFLPVTLYREDIEKLINFSRNTSKRMLFGLNLNSRSKDGSWNSKNVELLLDFFKEQNFFPDFELGNEPNSYLHHFNYTMTPEQQANDFEVLKLILARKGFHSSKLIGPSTTGRGPTALNYFSKFLETKPPVEFAAYHHYTLNGRNATVKDFISPSSFYAYEDEAKLWTETSKENDKKPFISEGALAFGGGAKNISDRFVSSFLWADKLAMSALTGIHSFCRETAFGGAYALLNEDLLPTPSYWISFYFRKFIHGRISSLQTFDDNQQFYRIYNVCTNKNKVTKLIINPSKATVLRIEGKFESYQLIPKGRHLLSKYILINGQRPSIHRTRRETGSGSLLLQHYSVSFIRTNISCK</sequence>
<dbReference type="Gene3D" id="3.20.20.80">
    <property type="entry name" value="Glycosidases"/>
    <property type="match status" value="1"/>
</dbReference>
<dbReference type="Proteomes" id="UP001158576">
    <property type="component" value="Chromosome PAR"/>
</dbReference>
<feature type="signal peptide" evidence="2">
    <location>
        <begin position="1"/>
        <end position="15"/>
    </location>
</feature>
<keyword evidence="2" id="KW-0732">Signal</keyword>
<dbReference type="Pfam" id="PF03662">
    <property type="entry name" value="Glyco_hydro_79n"/>
    <property type="match status" value="1"/>
</dbReference>
<dbReference type="InterPro" id="IPR017853">
    <property type="entry name" value="GH"/>
</dbReference>
<dbReference type="PANTHER" id="PTHR46145">
    <property type="entry name" value="HEPARANASE"/>
    <property type="match status" value="1"/>
</dbReference>
<gene>
    <name evidence="3" type="ORF">OKIOD_LOCUS2544</name>
</gene>
<feature type="chain" id="PRO_5046294717" evidence="2">
    <location>
        <begin position="16"/>
        <end position="460"/>
    </location>
</feature>
<dbReference type="PANTHER" id="PTHR46145:SF4">
    <property type="entry name" value="HEPARANASE"/>
    <property type="match status" value="1"/>
</dbReference>
<evidence type="ECO:0000256" key="2">
    <source>
        <dbReference type="SAM" id="SignalP"/>
    </source>
</evidence>
<keyword evidence="4" id="KW-1185">Reference proteome</keyword>
<evidence type="ECO:0000313" key="3">
    <source>
        <dbReference type="EMBL" id="CAG5085735.1"/>
    </source>
</evidence>
<evidence type="ECO:0000313" key="4">
    <source>
        <dbReference type="Proteomes" id="UP001158576"/>
    </source>
</evidence>
<dbReference type="SUPFAM" id="SSF51445">
    <property type="entry name" value="(Trans)glycosidases"/>
    <property type="match status" value="1"/>
</dbReference>
<evidence type="ECO:0000256" key="1">
    <source>
        <dbReference type="ARBA" id="ARBA00009800"/>
    </source>
</evidence>
<dbReference type="EMBL" id="OU015568">
    <property type="protein sequence ID" value="CAG5085735.1"/>
    <property type="molecule type" value="Genomic_DNA"/>
</dbReference>
<dbReference type="InterPro" id="IPR005199">
    <property type="entry name" value="Glyco_hydro_79"/>
</dbReference>
<organism evidence="3 4">
    <name type="scientific">Oikopleura dioica</name>
    <name type="common">Tunicate</name>
    <dbReference type="NCBI Taxonomy" id="34765"/>
    <lineage>
        <taxon>Eukaryota</taxon>
        <taxon>Metazoa</taxon>
        <taxon>Chordata</taxon>
        <taxon>Tunicata</taxon>
        <taxon>Appendicularia</taxon>
        <taxon>Copelata</taxon>
        <taxon>Oikopleuridae</taxon>
        <taxon>Oikopleura</taxon>
    </lineage>
</organism>
<comment type="similarity">
    <text evidence="1">Belongs to the glycosyl hydrolase 79 family.</text>
</comment>
<protein>
    <submittedName>
        <fullName evidence="3">Oidioi.mRNA.OKI2018_I69.PAR.g10986.t1.cds</fullName>
    </submittedName>
</protein>
<proteinExistence type="inferred from homology"/>
<name>A0ABN7RTH1_OIKDI</name>